<evidence type="ECO:0000313" key="1">
    <source>
        <dbReference type="EMBL" id="PHJ15557.1"/>
    </source>
</evidence>
<keyword evidence="2" id="KW-1185">Reference proteome</keyword>
<reference evidence="1 2" key="1">
    <citation type="journal article" date="2017" name="Int. J. Parasitol.">
        <title>The genome of the protozoan parasite Cystoisospora suis and a reverse vaccinology approach to identify vaccine candidates.</title>
        <authorList>
            <person name="Palmieri N."/>
            <person name="Shrestha A."/>
            <person name="Ruttkowski B."/>
            <person name="Beck T."/>
            <person name="Vogl C."/>
            <person name="Tomley F."/>
            <person name="Blake D.P."/>
            <person name="Joachim A."/>
        </authorList>
    </citation>
    <scope>NUCLEOTIDE SEQUENCE [LARGE SCALE GENOMIC DNA]</scope>
    <source>
        <strain evidence="1 2">Wien I</strain>
    </source>
</reference>
<gene>
    <name evidence="1" type="ORF">CSUI_010634</name>
</gene>
<dbReference type="EMBL" id="MIGC01007886">
    <property type="protein sequence ID" value="PHJ15557.1"/>
    <property type="molecule type" value="Genomic_DNA"/>
</dbReference>
<organism evidence="1 2">
    <name type="scientific">Cystoisospora suis</name>
    <dbReference type="NCBI Taxonomy" id="483139"/>
    <lineage>
        <taxon>Eukaryota</taxon>
        <taxon>Sar</taxon>
        <taxon>Alveolata</taxon>
        <taxon>Apicomplexa</taxon>
        <taxon>Conoidasida</taxon>
        <taxon>Coccidia</taxon>
        <taxon>Eucoccidiorida</taxon>
        <taxon>Eimeriorina</taxon>
        <taxon>Sarcocystidae</taxon>
        <taxon>Cystoisospora</taxon>
    </lineage>
</organism>
<evidence type="ECO:0000313" key="2">
    <source>
        <dbReference type="Proteomes" id="UP000221165"/>
    </source>
</evidence>
<name>A0A2C6KD06_9APIC</name>
<dbReference type="VEuPathDB" id="ToxoDB:CSUI_010634"/>
<protein>
    <submittedName>
        <fullName evidence="1">Uncharacterized protein</fullName>
    </submittedName>
</protein>
<sequence length="11" mass="1176">MDGCAPNLNEI</sequence>
<comment type="caution">
    <text evidence="1">The sequence shown here is derived from an EMBL/GenBank/DDBJ whole genome shotgun (WGS) entry which is preliminary data.</text>
</comment>
<accession>A0A2C6KD06</accession>
<dbReference type="Proteomes" id="UP000221165">
    <property type="component" value="Unassembled WGS sequence"/>
</dbReference>
<proteinExistence type="predicted"/>